<sequence length="215" mass="24455">MKKHLIIGDLLFYLALPYLIWKFGQAPLGDYYAMLLSTVPGIFYTIFRFLSERQFNVTGLFILSSLVVGTTVDVISGSAANMQWNNVYLSLGFGCFWILTMLIRRPLALYFAIDIAYMQGQSRAKSKKLYMTPKLLPWFYIISGIFALRSFLSGGLRSYLIQTFGVANYDSILFYMKVYGWCFSVIIFGAFIILGIKMNEQAESSDMTKKPAEAN</sequence>
<evidence type="ECO:0000313" key="3">
    <source>
        <dbReference type="Proteomes" id="UP000448867"/>
    </source>
</evidence>
<evidence type="ECO:0000313" key="2">
    <source>
        <dbReference type="EMBL" id="MRX72006.1"/>
    </source>
</evidence>
<comment type="caution">
    <text evidence="2">The sequence shown here is derived from an EMBL/GenBank/DDBJ whole genome shotgun (WGS) entry which is preliminary data.</text>
</comment>
<dbReference type="OrthoDB" id="2739093at2"/>
<organism evidence="2 3">
    <name type="scientific">Metabacillus lacus</name>
    <dbReference type="NCBI Taxonomy" id="1983721"/>
    <lineage>
        <taxon>Bacteria</taxon>
        <taxon>Bacillati</taxon>
        <taxon>Bacillota</taxon>
        <taxon>Bacilli</taxon>
        <taxon>Bacillales</taxon>
        <taxon>Bacillaceae</taxon>
        <taxon>Metabacillus</taxon>
    </lineage>
</organism>
<keyword evidence="3" id="KW-1185">Reference proteome</keyword>
<dbReference type="AlphaFoldDB" id="A0A7X2LY56"/>
<gene>
    <name evidence="2" type="ORF">GJU40_07455</name>
</gene>
<feature type="transmembrane region" description="Helical" evidence="1">
    <location>
        <begin position="134"/>
        <end position="152"/>
    </location>
</feature>
<dbReference type="EMBL" id="WKKI01000010">
    <property type="protein sequence ID" value="MRX72006.1"/>
    <property type="molecule type" value="Genomic_DNA"/>
</dbReference>
<keyword evidence="1" id="KW-0812">Transmembrane</keyword>
<name>A0A7X2LY56_9BACI</name>
<protein>
    <recommendedName>
        <fullName evidence="4">DUF3159 domain-containing protein</fullName>
    </recommendedName>
</protein>
<dbReference type="Proteomes" id="UP000448867">
    <property type="component" value="Unassembled WGS sequence"/>
</dbReference>
<feature type="transmembrane region" description="Helical" evidence="1">
    <location>
        <begin position="7"/>
        <end position="25"/>
    </location>
</feature>
<reference evidence="2 3" key="1">
    <citation type="submission" date="2019-11" db="EMBL/GenBank/DDBJ databases">
        <title>Bacillus lacus genome.</title>
        <authorList>
            <person name="Allen C.J."/>
            <person name="Newman J.D."/>
        </authorList>
    </citation>
    <scope>NUCLEOTIDE SEQUENCE [LARGE SCALE GENOMIC DNA]</scope>
    <source>
        <strain evidence="2 3">KCTC 33946</strain>
    </source>
</reference>
<evidence type="ECO:0008006" key="4">
    <source>
        <dbReference type="Google" id="ProtNLM"/>
    </source>
</evidence>
<feature type="transmembrane region" description="Helical" evidence="1">
    <location>
        <begin position="31"/>
        <end position="50"/>
    </location>
</feature>
<feature type="transmembrane region" description="Helical" evidence="1">
    <location>
        <begin position="87"/>
        <end position="113"/>
    </location>
</feature>
<evidence type="ECO:0000256" key="1">
    <source>
        <dbReference type="SAM" id="Phobius"/>
    </source>
</evidence>
<keyword evidence="1" id="KW-1133">Transmembrane helix</keyword>
<feature type="transmembrane region" description="Helical" evidence="1">
    <location>
        <begin position="57"/>
        <end position="75"/>
    </location>
</feature>
<dbReference type="NCBIfam" id="NF041646">
    <property type="entry name" value="VC0807_fam"/>
    <property type="match status" value="1"/>
</dbReference>
<feature type="transmembrane region" description="Helical" evidence="1">
    <location>
        <begin position="172"/>
        <end position="196"/>
    </location>
</feature>
<keyword evidence="1" id="KW-0472">Membrane</keyword>
<proteinExistence type="predicted"/>
<dbReference type="RefSeq" id="WP_154307146.1">
    <property type="nucleotide sequence ID" value="NZ_WKKI01000010.1"/>
</dbReference>
<accession>A0A7X2LY56</accession>